<dbReference type="EnsemblMetazoa" id="AFUN005330-RA">
    <property type="protein sequence ID" value="AFUN005330-PA"/>
    <property type="gene ID" value="AFUN005330"/>
</dbReference>
<evidence type="ECO:0000256" key="6">
    <source>
        <dbReference type="ARBA" id="ARBA00022695"/>
    </source>
</evidence>
<keyword evidence="4 14" id="KW-0240">DNA-directed RNA polymerase</keyword>
<feature type="domain" description="RNA polymerase Rpb2" evidence="17">
    <location>
        <begin position="178"/>
        <end position="369"/>
    </location>
</feature>
<dbReference type="InterPro" id="IPR007121">
    <property type="entry name" value="RNA_pol_bsu_CS"/>
</dbReference>
<dbReference type="InterPro" id="IPR007642">
    <property type="entry name" value="RNA_pol_Rpb2_2"/>
</dbReference>
<evidence type="ECO:0000256" key="3">
    <source>
        <dbReference type="ARBA" id="ARBA00011251"/>
    </source>
</evidence>
<feature type="domain" description="RNA polymerase Rpb2" evidence="19">
    <location>
        <begin position="452"/>
        <end position="516"/>
    </location>
</feature>
<dbReference type="FunFam" id="3.90.1800.10:FF:000004">
    <property type="entry name" value="DNA-directed RNA polymerase subunit beta"/>
    <property type="match status" value="1"/>
</dbReference>
<dbReference type="VEuPathDB" id="VectorBase:AFUN005330"/>
<comment type="function">
    <text evidence="14">DNA-dependent RNA polymerase catalyzes the transcription of DNA into RNA using the four ribonucleoside triphosphates as substrates.</text>
</comment>
<dbReference type="Pfam" id="PF06883">
    <property type="entry name" value="RNA_pol_Rpa2_4"/>
    <property type="match status" value="1"/>
</dbReference>
<organism evidence="21">
    <name type="scientific">Anopheles funestus</name>
    <name type="common">African malaria mosquito</name>
    <dbReference type="NCBI Taxonomy" id="62324"/>
    <lineage>
        <taxon>Eukaryota</taxon>
        <taxon>Metazoa</taxon>
        <taxon>Ecdysozoa</taxon>
        <taxon>Arthropoda</taxon>
        <taxon>Hexapoda</taxon>
        <taxon>Insecta</taxon>
        <taxon>Pterygota</taxon>
        <taxon>Neoptera</taxon>
        <taxon>Endopterygota</taxon>
        <taxon>Diptera</taxon>
        <taxon>Nematocera</taxon>
        <taxon>Culicoidea</taxon>
        <taxon>Culicidae</taxon>
        <taxon>Anophelinae</taxon>
        <taxon>Anopheles</taxon>
    </lineage>
</organism>
<dbReference type="GO" id="GO:0003677">
    <property type="term" value="F:DNA binding"/>
    <property type="evidence" value="ECO:0007669"/>
    <property type="project" value="InterPro"/>
</dbReference>
<dbReference type="Gene3D" id="3.90.1100.10">
    <property type="match status" value="2"/>
</dbReference>
<dbReference type="FunFam" id="3.90.1100.10:FF:000008">
    <property type="entry name" value="DNA-directed RNA polymerase subunit beta"/>
    <property type="match status" value="1"/>
</dbReference>
<evidence type="ECO:0000256" key="7">
    <source>
        <dbReference type="ARBA" id="ARBA00022723"/>
    </source>
</evidence>
<evidence type="ECO:0000256" key="5">
    <source>
        <dbReference type="ARBA" id="ARBA00022679"/>
    </source>
</evidence>
<dbReference type="GO" id="GO:0006351">
    <property type="term" value="P:DNA-templated transcription"/>
    <property type="evidence" value="ECO:0007669"/>
    <property type="project" value="InterPro"/>
</dbReference>
<dbReference type="CDD" id="cd00653">
    <property type="entry name" value="RNA_pol_B_RPB2"/>
    <property type="match status" value="1"/>
</dbReference>
<reference evidence="21" key="1">
    <citation type="submission" date="2020-05" db="UniProtKB">
        <authorList>
            <consortium name="EnsemblMetazoa"/>
        </authorList>
    </citation>
    <scope>IDENTIFICATION</scope>
    <source>
        <strain evidence="21">FUMOZ</strain>
    </source>
</reference>
<evidence type="ECO:0000259" key="17">
    <source>
        <dbReference type="Pfam" id="PF04561"/>
    </source>
</evidence>
<dbReference type="Pfam" id="PF04561">
    <property type="entry name" value="RNA_pol_Rpb2_2"/>
    <property type="match status" value="1"/>
</dbReference>
<dbReference type="Pfam" id="PF04560">
    <property type="entry name" value="RNA_pol_Rpb2_7"/>
    <property type="match status" value="1"/>
</dbReference>
<dbReference type="PANTHER" id="PTHR20856">
    <property type="entry name" value="DNA-DIRECTED RNA POLYMERASE I SUBUNIT 2"/>
    <property type="match status" value="1"/>
</dbReference>
<dbReference type="InterPro" id="IPR037034">
    <property type="entry name" value="RNA_pol_Rpb2_2_sf"/>
</dbReference>
<dbReference type="InterPro" id="IPR007645">
    <property type="entry name" value="RNA_pol_Rpb2_3"/>
</dbReference>
<accession>A0A182RGH5</accession>
<sequence length="1142" mass="129732">MKLLPELTNLKPQFKEISSKQNEILANLGRPHIDSFNYMLDEGIEDMLFRLEPVCFELPNTNRIKIRITDLNIASPVVPMLMVDVAERRVFPSECRQKADTYAGMCTITLAWELDGRPQPPITREMGRIPIMLRSKACNLSDLSPEELVARGEHEDEWGGYFIVRGNEKLIRMLVMTRRNYPIAIKRNTWRDRGKDFSSTGVFLRSVRNDQHSTKNVLHFLTNGTAKLMINIRKSLSFIPVMMILKALVNHSDNEIYRKLIVGFENDQYYRRCIMNMLRELHDESIHSTQDCRSSMGTLLRYQLTYTNMPKWYTNEQAGSYILDQCVLIHLDSNEDKFNLLVHMVQKLFGVVQGRYAAETLDNTMMQEIMLGGHMYQNILRELCLTTMTMVRFNLSKLCPDISSDTVSTNEMMMALKNTSSFQQSIAVFLATGNLAKATEIGLMQNSGLVIIAENINRMRYMSHFRAVHRGSYFLTMRTTETRQLLPDAWGFICPVHTPDGEPCGLLNHLTADCTVSVTQDPEKVANISSTLVTLGMQPIDAPQGMGAVPYDECYVVMLEGKILGMLPRAITRQVVQKLRLLKIDGDIIPNQTEIAFVPAREGGQYPGLFLFVGPARMMRPVKNLLCNKTELIGSFEQVYMDICVTPEESYPNLTTHMELCKTSFLSNLAQLIPMPDCNQSPRNMYQCQMGKQTMGTPCHNWDKQCIAKMYRLQTPATPLFRPVHYDNINLDNYAMGTNAIVAVISYTGYDMEDAMIISKSAYERGFAAGNIYKTEYVELTDENFFARNPKDLSLNQYLDNDGLPYKGAQLTKNTPLYCYFDYNDHQYHVERYRSSEDAIVDNVKLGCPLQSNVRSVGRGHTVTKQLILTYRVPRNPSVGDKFASRAGQKGICSQQWPAIDLPFTESGMIPDIIFNPHGFPSRMTIAMMIETMAGKTGACHGLVHDATPFRYDENNTAIDYFGRLLEQSGYDYYGTERMYSGVDGREMKADIFFGVVHYQRLRHMVSDKWQVRSTGPIDQVTQQPNKGRSRGGGVRFGEMERDGLISHGASFLLQDRLMHGSDKVVALVCRRCGTLLGPIDSVTKRLAINSNELQRTPATCRLCEDDQEIGHVEIPYVFKFLVSQLSSMNINVKLQLSHPDV</sequence>
<evidence type="ECO:0000256" key="13">
    <source>
        <dbReference type="RuleBase" id="RU000434"/>
    </source>
</evidence>
<dbReference type="GO" id="GO:0003899">
    <property type="term" value="F:DNA-directed RNA polymerase activity"/>
    <property type="evidence" value="ECO:0007669"/>
    <property type="project" value="UniProtKB-EC"/>
</dbReference>
<evidence type="ECO:0000259" key="19">
    <source>
        <dbReference type="Pfam" id="PF04565"/>
    </source>
</evidence>
<dbReference type="Gene3D" id="2.40.50.150">
    <property type="match status" value="1"/>
</dbReference>
<dbReference type="FunFam" id="3.90.1100.10:FF:000016">
    <property type="entry name" value="DNA-directed RNA polymerase subunit beta"/>
    <property type="match status" value="1"/>
</dbReference>
<comment type="subcellular location">
    <subcellularLocation>
        <location evidence="1">Nucleus</location>
        <location evidence="1">Nucleolus</location>
    </subcellularLocation>
</comment>
<evidence type="ECO:0000256" key="4">
    <source>
        <dbReference type="ARBA" id="ARBA00022478"/>
    </source>
</evidence>
<proteinExistence type="inferred from homology"/>
<keyword evidence="9" id="KW-0862">Zinc</keyword>
<feature type="domain" description="DNA-directed RNA polymerase subunit 2 hybrid-binding" evidence="15">
    <location>
        <begin position="670"/>
        <end position="1031"/>
    </location>
</feature>
<evidence type="ECO:0000256" key="9">
    <source>
        <dbReference type="ARBA" id="ARBA00022833"/>
    </source>
</evidence>
<dbReference type="InterPro" id="IPR007644">
    <property type="entry name" value="RNA_pol_bsu_protrusion"/>
</dbReference>
<dbReference type="InterPro" id="IPR007641">
    <property type="entry name" value="RNA_pol_Rpb2_7"/>
</dbReference>
<protein>
    <recommendedName>
        <fullName evidence="14">DNA-directed RNA polymerase subunit beta</fullName>
        <ecNumber evidence="14">2.7.7.6</ecNumber>
    </recommendedName>
</protein>
<keyword evidence="11" id="KW-0539">Nucleus</keyword>
<keyword evidence="6 14" id="KW-0548">Nucleotidyltransferase</keyword>
<dbReference type="EC" id="2.7.7.6" evidence="14"/>
<feature type="domain" description="RNA polymerase beta subunit protrusion" evidence="18">
    <location>
        <begin position="27"/>
        <end position="402"/>
    </location>
</feature>
<evidence type="ECO:0000256" key="10">
    <source>
        <dbReference type="ARBA" id="ARBA00023163"/>
    </source>
</evidence>
<keyword evidence="7" id="KW-0479">Metal-binding</keyword>
<evidence type="ECO:0000256" key="11">
    <source>
        <dbReference type="ARBA" id="ARBA00023242"/>
    </source>
</evidence>
<comment type="subunit">
    <text evidence="3">Component of the RNA polymerase I (Pol I) complex consisting of at least 13 subunits.</text>
</comment>
<evidence type="ECO:0000256" key="1">
    <source>
        <dbReference type="ARBA" id="ARBA00004604"/>
    </source>
</evidence>
<dbReference type="Gene3D" id="3.90.1110.10">
    <property type="entry name" value="RNA polymerase Rpb2, domain 2"/>
    <property type="match status" value="1"/>
</dbReference>
<feature type="domain" description="RNA polymerase Rpb2" evidence="16">
    <location>
        <begin position="1033"/>
        <end position="1136"/>
    </location>
</feature>
<dbReference type="InterPro" id="IPR007120">
    <property type="entry name" value="DNA-dir_RNAP_su2_dom"/>
</dbReference>
<dbReference type="Pfam" id="PF00562">
    <property type="entry name" value="RNA_pol_Rpb2_6"/>
    <property type="match status" value="1"/>
</dbReference>
<dbReference type="SUPFAM" id="SSF64484">
    <property type="entry name" value="beta and beta-prime subunits of DNA dependent RNA-polymerase"/>
    <property type="match status" value="1"/>
</dbReference>
<evidence type="ECO:0000259" key="18">
    <source>
        <dbReference type="Pfam" id="PF04563"/>
    </source>
</evidence>
<dbReference type="InterPro" id="IPR009674">
    <property type="entry name" value="Rpa2_dom_4"/>
</dbReference>
<keyword evidence="10 14" id="KW-0804">Transcription</keyword>
<evidence type="ECO:0000256" key="2">
    <source>
        <dbReference type="ARBA" id="ARBA00006835"/>
    </source>
</evidence>
<dbReference type="InterPro" id="IPR037033">
    <property type="entry name" value="DNA-dir_RNAP_su2_hyb_sf"/>
</dbReference>
<dbReference type="GO" id="GO:0000428">
    <property type="term" value="C:DNA-directed RNA polymerase complex"/>
    <property type="evidence" value="ECO:0007669"/>
    <property type="project" value="UniProtKB-KW"/>
</dbReference>
<dbReference type="Pfam" id="PF04565">
    <property type="entry name" value="RNA_pol_Rpb2_3"/>
    <property type="match status" value="1"/>
</dbReference>
<dbReference type="GO" id="GO:0005730">
    <property type="term" value="C:nucleolus"/>
    <property type="evidence" value="ECO:0007669"/>
    <property type="project" value="UniProtKB-SubCell"/>
</dbReference>
<evidence type="ECO:0000259" key="15">
    <source>
        <dbReference type="Pfam" id="PF00562"/>
    </source>
</evidence>
<dbReference type="Gene3D" id="2.40.270.10">
    <property type="entry name" value="DNA-directed RNA polymerase, subunit 2, domain 6"/>
    <property type="match status" value="1"/>
</dbReference>
<feature type="domain" description="DNA-directed RNA polymerase I subunit RPA2" evidence="20">
    <location>
        <begin position="564"/>
        <end position="620"/>
    </location>
</feature>
<dbReference type="Gene3D" id="3.90.1800.10">
    <property type="entry name" value="RNA polymerase alpha subunit dimerisation domain"/>
    <property type="match status" value="1"/>
</dbReference>
<dbReference type="PROSITE" id="PS01166">
    <property type="entry name" value="RNA_POL_BETA"/>
    <property type="match status" value="1"/>
</dbReference>
<comment type="similarity">
    <text evidence="2 13">Belongs to the RNA polymerase beta chain family.</text>
</comment>
<dbReference type="AlphaFoldDB" id="A0A182RGH5"/>
<name>A0A182RGH5_ANOFN</name>
<evidence type="ECO:0000256" key="12">
    <source>
        <dbReference type="ARBA" id="ARBA00047768"/>
    </source>
</evidence>
<dbReference type="FunFam" id="2.40.270.10:FF:000011">
    <property type="entry name" value="DNA-directed RNA polymerase subunit beta"/>
    <property type="match status" value="1"/>
</dbReference>
<dbReference type="STRING" id="62324.A0A182RGH5"/>
<keyword evidence="5 14" id="KW-0808">Transferase</keyword>
<dbReference type="GO" id="GO:0032549">
    <property type="term" value="F:ribonucleoside binding"/>
    <property type="evidence" value="ECO:0007669"/>
    <property type="project" value="InterPro"/>
</dbReference>
<dbReference type="GO" id="GO:0008270">
    <property type="term" value="F:zinc ion binding"/>
    <property type="evidence" value="ECO:0007669"/>
    <property type="project" value="UniProtKB-KW"/>
</dbReference>
<evidence type="ECO:0000259" key="20">
    <source>
        <dbReference type="Pfam" id="PF06883"/>
    </source>
</evidence>
<evidence type="ECO:0000256" key="14">
    <source>
        <dbReference type="RuleBase" id="RU363031"/>
    </source>
</evidence>
<dbReference type="InterPro" id="IPR014724">
    <property type="entry name" value="RNA_pol_RPB2_OB-fold"/>
</dbReference>
<keyword evidence="8" id="KW-0863">Zinc-finger</keyword>
<evidence type="ECO:0000313" key="21">
    <source>
        <dbReference type="EnsemblMetazoa" id="AFUN005330-PA"/>
    </source>
</evidence>
<dbReference type="VEuPathDB" id="VectorBase:AFUN2_013635"/>
<evidence type="ECO:0000259" key="16">
    <source>
        <dbReference type="Pfam" id="PF04560"/>
    </source>
</evidence>
<dbReference type="Pfam" id="PF04563">
    <property type="entry name" value="RNA_pol_Rpb2_1"/>
    <property type="match status" value="1"/>
</dbReference>
<comment type="catalytic activity">
    <reaction evidence="12">
        <text>RNA(n) + a ribonucleoside 5'-triphosphate = RNA(n+1) + diphosphate</text>
        <dbReference type="Rhea" id="RHEA:21248"/>
        <dbReference type="Rhea" id="RHEA-COMP:14527"/>
        <dbReference type="Rhea" id="RHEA-COMP:17342"/>
        <dbReference type="ChEBI" id="CHEBI:33019"/>
        <dbReference type="ChEBI" id="CHEBI:61557"/>
        <dbReference type="ChEBI" id="CHEBI:140395"/>
        <dbReference type="EC" id="2.7.7.6"/>
    </reaction>
    <physiologicalReaction direction="left-to-right" evidence="12">
        <dbReference type="Rhea" id="RHEA:21249"/>
    </physiologicalReaction>
</comment>
<dbReference type="InterPro" id="IPR015712">
    <property type="entry name" value="DNA-dir_RNA_pol_su2"/>
</dbReference>
<evidence type="ECO:0000256" key="8">
    <source>
        <dbReference type="ARBA" id="ARBA00022771"/>
    </source>
</evidence>